<dbReference type="SMART" id="SM01411">
    <property type="entry name" value="Ephrin_rec_like"/>
    <property type="match status" value="4"/>
</dbReference>
<dbReference type="Gene3D" id="2.10.220.10">
    <property type="entry name" value="Hormone Receptor, Insulin-like Growth Factor Receptor 1, Chain A, domain 2"/>
    <property type="match status" value="8"/>
</dbReference>
<dbReference type="CDD" id="cd00064">
    <property type="entry name" value="FU"/>
    <property type="match status" value="2"/>
</dbReference>
<dbReference type="AlphaFoldDB" id="A0A2V0PPK7"/>
<reference evidence="3 4" key="1">
    <citation type="journal article" date="2018" name="Sci. Rep.">
        <title>Raphidocelis subcapitata (=Pseudokirchneriella subcapitata) provides an insight into genome evolution and environmental adaptations in the Sphaeropleales.</title>
        <authorList>
            <person name="Suzuki S."/>
            <person name="Yamaguchi H."/>
            <person name="Nakajima N."/>
            <person name="Kawachi M."/>
        </authorList>
    </citation>
    <scope>NUCLEOTIDE SEQUENCE [LARGE SCALE GENOMIC DNA]</scope>
    <source>
        <strain evidence="3 4">NIES-35</strain>
    </source>
</reference>
<dbReference type="SMART" id="SM00181">
    <property type="entry name" value="EGF"/>
    <property type="match status" value="7"/>
</dbReference>
<dbReference type="Proteomes" id="UP000247498">
    <property type="component" value="Unassembled WGS sequence"/>
</dbReference>
<feature type="domain" description="EGF-like" evidence="2">
    <location>
        <begin position="124"/>
        <end position="156"/>
    </location>
</feature>
<feature type="domain" description="EGF-like" evidence="2">
    <location>
        <begin position="474"/>
        <end position="504"/>
    </location>
</feature>
<proteinExistence type="predicted"/>
<feature type="domain" description="EGF-like" evidence="2">
    <location>
        <begin position="533"/>
        <end position="574"/>
    </location>
</feature>
<name>A0A2V0PPK7_9CHLO</name>
<feature type="domain" description="EGF-like" evidence="2">
    <location>
        <begin position="282"/>
        <end position="321"/>
    </location>
</feature>
<dbReference type="OrthoDB" id="2412841at2759"/>
<evidence type="ECO:0000313" key="3">
    <source>
        <dbReference type="EMBL" id="GBF99980.1"/>
    </source>
</evidence>
<dbReference type="EMBL" id="BDRX01000184">
    <property type="protein sequence ID" value="GBF99980.1"/>
    <property type="molecule type" value="Genomic_DNA"/>
</dbReference>
<dbReference type="InterPro" id="IPR006212">
    <property type="entry name" value="Furin_repeat"/>
</dbReference>
<dbReference type="PANTHER" id="PTHR15332:SF175">
    <property type="entry name" value="PROPROTEIN CONVERTASE SUBTILISIN_KEXIN TYPE 5-LIKE"/>
    <property type="match status" value="1"/>
</dbReference>
<comment type="caution">
    <text evidence="3">The sequence shown here is derived from an EMBL/GenBank/DDBJ whole genome shotgun (WGS) entry which is preliminary data.</text>
</comment>
<feature type="domain" description="EGF-like" evidence="2">
    <location>
        <begin position="377"/>
        <end position="408"/>
    </location>
</feature>
<feature type="domain" description="EGF-like" evidence="2">
    <location>
        <begin position="325"/>
        <end position="355"/>
    </location>
</feature>
<keyword evidence="4" id="KW-1185">Reference proteome</keyword>
<feature type="domain" description="EGF-like" evidence="2">
    <location>
        <begin position="183"/>
        <end position="226"/>
    </location>
</feature>
<gene>
    <name evidence="3" type="ORF">Rsub_13112</name>
</gene>
<dbReference type="SMART" id="SM00261">
    <property type="entry name" value="FU"/>
    <property type="match status" value="10"/>
</dbReference>
<protein>
    <recommendedName>
        <fullName evidence="2">EGF-like domain-containing protein</fullName>
    </recommendedName>
</protein>
<dbReference type="InParanoid" id="A0A2V0PPK7"/>
<evidence type="ECO:0000313" key="4">
    <source>
        <dbReference type="Proteomes" id="UP000247498"/>
    </source>
</evidence>
<sequence length="652" mass="65311">MADDGDRSLADGPPSPLSEDSLPQPSERQCHAAMARPTALLALLLALAAVRSSGALTCGAGTYDYYSETCKACSTNCKTCGWWGEDCTSCYDGRYFLPGDPSGACVETCPTGTYPDAALRKCQTCRLGCTTCTIDGTTCTVCNAGFYLNEVPGTCGDATSCPPGTFADTGSGTCAACATDCRACTSADAGACTFCVDGTFLDTSAGTCGTTCPDGTFGEAGSNLCQACDPTCATCSLSASNCASCSGSFLSTTQVESVTIGVCVGTCPDGKYGDTTSFTCQDCDCSCSTCSAAGSGGCTACPEGKILASLLDTTSPPSACVDTPLCPTGCTTCTIDGTTCTACGTGYWKDGGACVTKCSPGTFKSPPTWASGAVCALCTAPCATCSRATKCLSCTGALYLDKKTKTCAASCPAATYDAGGNVCRPCNPQCTACTGELWSDCTACAATFYLSGTTCGAACPAGKYPDAATRSCPTCPAGCKTCTDANTCTSCEGGYWKTADSKCVLPANCPAGTFAHTNPANRICAACTSSCATCSAWGPNSCVTCAAPNFLSGSTCVATCPAGKYGDATTRACVACTTGFWATATGCVDTCPAGTYKSPSTWAANARCAPCVTPCQSCTNPAYCLSCKNGGTPTNGACPTSRRSLLAWAATA</sequence>
<evidence type="ECO:0000259" key="2">
    <source>
        <dbReference type="SMART" id="SM00181"/>
    </source>
</evidence>
<organism evidence="3 4">
    <name type="scientific">Raphidocelis subcapitata</name>
    <dbReference type="NCBI Taxonomy" id="307507"/>
    <lineage>
        <taxon>Eukaryota</taxon>
        <taxon>Viridiplantae</taxon>
        <taxon>Chlorophyta</taxon>
        <taxon>core chlorophytes</taxon>
        <taxon>Chlorophyceae</taxon>
        <taxon>CS clade</taxon>
        <taxon>Sphaeropleales</taxon>
        <taxon>Selenastraceae</taxon>
        <taxon>Raphidocelis</taxon>
    </lineage>
</organism>
<accession>A0A2V0PPK7</accession>
<dbReference type="SUPFAM" id="SSF57184">
    <property type="entry name" value="Growth factor receptor domain"/>
    <property type="match status" value="4"/>
</dbReference>
<dbReference type="InterPro" id="IPR009030">
    <property type="entry name" value="Growth_fac_rcpt_cys_sf"/>
</dbReference>
<dbReference type="PANTHER" id="PTHR15332">
    <property type="entry name" value="PROPROTEIN CONVERTASE SUBTILISIN_KEXIN TYPE 5-LIKE"/>
    <property type="match status" value="1"/>
</dbReference>
<feature type="region of interest" description="Disordered" evidence="1">
    <location>
        <begin position="1"/>
        <end position="28"/>
    </location>
</feature>
<evidence type="ECO:0000256" key="1">
    <source>
        <dbReference type="SAM" id="MobiDB-lite"/>
    </source>
</evidence>
<dbReference type="InterPro" id="IPR000742">
    <property type="entry name" value="EGF"/>
</dbReference>